<evidence type="ECO:0000256" key="1">
    <source>
        <dbReference type="SAM" id="Coils"/>
    </source>
</evidence>
<dbReference type="SUPFAM" id="SSF52047">
    <property type="entry name" value="RNI-like"/>
    <property type="match status" value="1"/>
</dbReference>
<evidence type="ECO:0008006" key="4">
    <source>
        <dbReference type="Google" id="ProtNLM"/>
    </source>
</evidence>
<comment type="caution">
    <text evidence="2">The sequence shown here is derived from an EMBL/GenBank/DDBJ whole genome shotgun (WGS) entry which is preliminary data.</text>
</comment>
<proteinExistence type="predicted"/>
<feature type="coiled-coil region" evidence="1">
    <location>
        <begin position="43"/>
        <end position="84"/>
    </location>
</feature>
<name>A0AAW0BJE5_9AGAR</name>
<reference evidence="2 3" key="1">
    <citation type="submission" date="2024-01" db="EMBL/GenBank/DDBJ databases">
        <title>A draft genome for a cacao thread blight-causing isolate of Paramarasmius palmivorus.</title>
        <authorList>
            <person name="Baruah I.K."/>
            <person name="Bukari Y."/>
            <person name="Amoako-Attah I."/>
            <person name="Meinhardt L.W."/>
            <person name="Bailey B.A."/>
            <person name="Cohen S.P."/>
        </authorList>
    </citation>
    <scope>NUCLEOTIDE SEQUENCE [LARGE SCALE GENOMIC DNA]</scope>
    <source>
        <strain evidence="2 3">GH-12</strain>
    </source>
</reference>
<sequence length="547" mass="62863">MPKNQSGSPQCIKCKIKIIPTPNYASLSPFILRTNIAPTKTEIAQTKAILEEEEEELQRCDEEIEYARQALERLTARRDVLRRNLVERRSWLAPIRRLPVEILDMIFAEVPNTSLNIGGLRTSERSRFGVEAVSLRLTHVSCHWRTIVSAKCSMWSTIDWSCWIRAMKKDWTPLLNIYLKNAAREPLRIYIGQVPGYYSDPDLITVEDWKGTHDLHFLQTLARQFPRCVELTIDHRDIQSTVLHYALRTVKFEDNAAFPRLRCLTYRGNGQTYVDSNGVAIEDRFWNAIRRAPMLEHMLLSKIPYLTRMDAFHSDFPPWDQLTTLFILVLDSYADFHAFIAHCPRLEDLTIDSPVEWDDGPAWDDVTEPVVLSHLRSLCFESENPQRCHKMLASISLPSLKKLDIGFGGQDPSDKDSIRQVLQSLFFMLKRSSCALTCMKLVLRQWILGASSMAWFSDILGQSTSLETLVLCLDYEVEDCVDLVMHEIPAQLCTLLSLSNHHTQVFLPQLRALQIEALWDDPNHPLNMDTFGDILDVIEERSQSACS</sequence>
<keyword evidence="3" id="KW-1185">Reference proteome</keyword>
<evidence type="ECO:0000313" key="3">
    <source>
        <dbReference type="Proteomes" id="UP001383192"/>
    </source>
</evidence>
<accession>A0AAW0BJE5</accession>
<dbReference type="AlphaFoldDB" id="A0AAW0BJE5"/>
<dbReference type="Gene3D" id="3.80.10.10">
    <property type="entry name" value="Ribonuclease Inhibitor"/>
    <property type="match status" value="1"/>
</dbReference>
<dbReference type="InterPro" id="IPR032675">
    <property type="entry name" value="LRR_dom_sf"/>
</dbReference>
<evidence type="ECO:0000313" key="2">
    <source>
        <dbReference type="EMBL" id="KAK7026113.1"/>
    </source>
</evidence>
<dbReference type="Proteomes" id="UP001383192">
    <property type="component" value="Unassembled WGS sequence"/>
</dbReference>
<dbReference type="EMBL" id="JAYKXP010000106">
    <property type="protein sequence ID" value="KAK7026113.1"/>
    <property type="molecule type" value="Genomic_DNA"/>
</dbReference>
<organism evidence="2 3">
    <name type="scientific">Paramarasmius palmivorus</name>
    <dbReference type="NCBI Taxonomy" id="297713"/>
    <lineage>
        <taxon>Eukaryota</taxon>
        <taxon>Fungi</taxon>
        <taxon>Dikarya</taxon>
        <taxon>Basidiomycota</taxon>
        <taxon>Agaricomycotina</taxon>
        <taxon>Agaricomycetes</taxon>
        <taxon>Agaricomycetidae</taxon>
        <taxon>Agaricales</taxon>
        <taxon>Marasmiineae</taxon>
        <taxon>Marasmiaceae</taxon>
        <taxon>Paramarasmius</taxon>
    </lineage>
</organism>
<keyword evidence="1" id="KW-0175">Coiled coil</keyword>
<protein>
    <recommendedName>
        <fullName evidence="4">F-box domain-containing protein</fullName>
    </recommendedName>
</protein>
<gene>
    <name evidence="2" type="ORF">VNI00_015688</name>
</gene>